<protein>
    <submittedName>
        <fullName evidence="1">Uncharacterized protein</fullName>
    </submittedName>
</protein>
<dbReference type="Proteomes" id="UP000828941">
    <property type="component" value="Chromosome 8"/>
</dbReference>
<organism evidence="1 2">
    <name type="scientific">Bauhinia variegata</name>
    <name type="common">Purple orchid tree</name>
    <name type="synonym">Phanera variegata</name>
    <dbReference type="NCBI Taxonomy" id="167791"/>
    <lineage>
        <taxon>Eukaryota</taxon>
        <taxon>Viridiplantae</taxon>
        <taxon>Streptophyta</taxon>
        <taxon>Embryophyta</taxon>
        <taxon>Tracheophyta</taxon>
        <taxon>Spermatophyta</taxon>
        <taxon>Magnoliopsida</taxon>
        <taxon>eudicotyledons</taxon>
        <taxon>Gunneridae</taxon>
        <taxon>Pentapetalae</taxon>
        <taxon>rosids</taxon>
        <taxon>fabids</taxon>
        <taxon>Fabales</taxon>
        <taxon>Fabaceae</taxon>
        <taxon>Cercidoideae</taxon>
        <taxon>Cercideae</taxon>
        <taxon>Bauhiniinae</taxon>
        <taxon>Bauhinia</taxon>
    </lineage>
</organism>
<evidence type="ECO:0000313" key="2">
    <source>
        <dbReference type="Proteomes" id="UP000828941"/>
    </source>
</evidence>
<comment type="caution">
    <text evidence="1">The sequence shown here is derived from an EMBL/GenBank/DDBJ whole genome shotgun (WGS) entry which is preliminary data.</text>
</comment>
<proteinExistence type="predicted"/>
<reference evidence="1 2" key="1">
    <citation type="journal article" date="2022" name="DNA Res.">
        <title>Chromosomal-level genome assembly of the orchid tree Bauhinia variegata (Leguminosae; Cercidoideae) supports the allotetraploid origin hypothesis of Bauhinia.</title>
        <authorList>
            <person name="Zhong Y."/>
            <person name="Chen Y."/>
            <person name="Zheng D."/>
            <person name="Pang J."/>
            <person name="Liu Y."/>
            <person name="Luo S."/>
            <person name="Meng S."/>
            <person name="Qian L."/>
            <person name="Wei D."/>
            <person name="Dai S."/>
            <person name="Zhou R."/>
        </authorList>
    </citation>
    <scope>NUCLEOTIDE SEQUENCE [LARGE SCALE GENOMIC DNA]</scope>
    <source>
        <strain evidence="1">BV-YZ2020</strain>
    </source>
</reference>
<accession>A0ACB9MTI6</accession>
<gene>
    <name evidence="1" type="ORF">L6164_019565</name>
</gene>
<evidence type="ECO:0000313" key="1">
    <source>
        <dbReference type="EMBL" id="KAI4327063.1"/>
    </source>
</evidence>
<name>A0ACB9MTI6_BAUVA</name>
<dbReference type="EMBL" id="CM039433">
    <property type="protein sequence ID" value="KAI4327063.1"/>
    <property type="molecule type" value="Genomic_DNA"/>
</dbReference>
<sequence>MPQALNTFCSENKSILRALVTHCNFPQVTWLRTWKISKKQYAAQLHESINKSSLRLLNQFSLRTTSKLFFFWAATIHHNTKKFKDLQFNLKLSCLFSQTNVQA</sequence>
<keyword evidence="2" id="KW-1185">Reference proteome</keyword>